<reference evidence="1 2" key="1">
    <citation type="journal article" date="2021" name="Front. Genet.">
        <title>Chromosome-Level Genome Assembly Reveals Significant Gene Expansion in the Toll and IMD Signaling Pathways of Dendrolimus kikuchii.</title>
        <authorList>
            <person name="Zhou J."/>
            <person name="Wu P."/>
            <person name="Xiong Z."/>
            <person name="Liu N."/>
            <person name="Zhao N."/>
            <person name="Ji M."/>
            <person name="Qiu Y."/>
            <person name="Yang B."/>
        </authorList>
    </citation>
    <scope>NUCLEOTIDE SEQUENCE [LARGE SCALE GENOMIC DNA]</scope>
    <source>
        <strain evidence="1">Ann1</strain>
    </source>
</reference>
<organism evidence="1 2">
    <name type="scientific">Dendrolimus kikuchii</name>
    <dbReference type="NCBI Taxonomy" id="765133"/>
    <lineage>
        <taxon>Eukaryota</taxon>
        <taxon>Metazoa</taxon>
        <taxon>Ecdysozoa</taxon>
        <taxon>Arthropoda</taxon>
        <taxon>Hexapoda</taxon>
        <taxon>Insecta</taxon>
        <taxon>Pterygota</taxon>
        <taxon>Neoptera</taxon>
        <taxon>Endopterygota</taxon>
        <taxon>Lepidoptera</taxon>
        <taxon>Glossata</taxon>
        <taxon>Ditrysia</taxon>
        <taxon>Bombycoidea</taxon>
        <taxon>Lasiocampidae</taxon>
        <taxon>Dendrolimus</taxon>
    </lineage>
</organism>
<dbReference type="Proteomes" id="UP000824533">
    <property type="component" value="Linkage Group LG21"/>
</dbReference>
<proteinExistence type="predicted"/>
<gene>
    <name evidence="1" type="ORF">K1T71_011961</name>
</gene>
<comment type="caution">
    <text evidence="1">The sequence shown here is derived from an EMBL/GenBank/DDBJ whole genome shotgun (WGS) entry which is preliminary data.</text>
</comment>
<name>A0ACC1CMV3_9NEOP</name>
<evidence type="ECO:0000313" key="2">
    <source>
        <dbReference type="Proteomes" id="UP000824533"/>
    </source>
</evidence>
<evidence type="ECO:0000313" key="1">
    <source>
        <dbReference type="EMBL" id="KAJ0172822.1"/>
    </source>
</evidence>
<keyword evidence="2" id="KW-1185">Reference proteome</keyword>
<accession>A0ACC1CMV3</accession>
<sequence length="791" mass="89508">MSKRFIPQEYGERKKPKLDVNVSNHKFPSSQSNDNNKVTEEDNWGNDDDDEILLLASQACEDAQIIGSLPDYSLCMQPQSTSTQYNQPGPSGSTEFNFKKPTATTSSLISTNLKEKCNRISSPLPGITSKLVQNNHHIDLSDDFIFNDKIFKQDTDSLCRQLLQLKEENAKLKSENGKLMDKCVTKEGEASILRSQLRSSQVAVDNARLETIKARERIQTEYMEKEDKVNRVINDLKTELDFKNSEIMSIKQKYKILESSKVKLTQVTVGSNDNSTRLRVNNSSIRANDSSIFQNKRVKTISSAIQTLDKSHLLILTRTKQPGTTCLKSILPHILQATPNQHYSILDYNEKLQKHTDLSQNKCRVYSTFHRIPSTPAQKEDRQNHVEISCIYEDVSSMAMGCDNVREKCFSVFSTIHSVLTEVQTRLEKISERISPAFQKEMDERYIEATSSFQDINKKDLLKGRILYKEEQEILARRMTAIMAYILDHSRSKNILEKYEEFCMKQNRGTLIHLLASICSLIDSTSCATIYSGLLLSITILIETQISSATNPVLFDILKSCITSRPASFVCCHLLALVTKLSNVDGFKNTLCPGNGGNLKMDYDQGVLLYKRDSCYIQILVRQIEACLKCIENQNLRVKAIETTRNLIKLYNNTNSDGVSLSQSKRSCDCQLLLVQVTVYALRICAVMLGESQKSHELGYCSDGLLPVCRCGVQVIYRCVQRDAEFSSQLSHNEGHLIEFCEIMKDVDNSEIYATMLSEITGTLQSSPDDTTPSINKQLWIDSFMNCTISD</sequence>
<protein>
    <submittedName>
        <fullName evidence="1">Uncharacterized protein</fullName>
    </submittedName>
</protein>
<dbReference type="EMBL" id="CM034407">
    <property type="protein sequence ID" value="KAJ0172822.1"/>
    <property type="molecule type" value="Genomic_DNA"/>
</dbReference>